<dbReference type="PANTHER" id="PTHR30572:SF4">
    <property type="entry name" value="ABC TRANSPORTER PERMEASE YTRF"/>
    <property type="match status" value="1"/>
</dbReference>
<feature type="transmembrane region" description="Helical" evidence="7">
    <location>
        <begin position="328"/>
        <end position="347"/>
    </location>
</feature>
<feature type="transmembrane region" description="Helical" evidence="7">
    <location>
        <begin position="21"/>
        <end position="41"/>
    </location>
</feature>
<dbReference type="GO" id="GO:0022857">
    <property type="term" value="F:transmembrane transporter activity"/>
    <property type="evidence" value="ECO:0007669"/>
    <property type="project" value="TreeGrafter"/>
</dbReference>
<proteinExistence type="inferred from homology"/>
<keyword evidence="5 7" id="KW-0472">Membrane</keyword>
<dbReference type="PANTHER" id="PTHR30572">
    <property type="entry name" value="MEMBRANE COMPONENT OF TRANSPORTER-RELATED"/>
    <property type="match status" value="1"/>
</dbReference>
<dbReference type="EMBL" id="WSES01000007">
    <property type="protein sequence ID" value="MVW62761.1"/>
    <property type="molecule type" value="Genomic_DNA"/>
</dbReference>
<evidence type="ECO:0000256" key="1">
    <source>
        <dbReference type="ARBA" id="ARBA00004651"/>
    </source>
</evidence>
<evidence type="ECO:0000256" key="2">
    <source>
        <dbReference type="ARBA" id="ARBA00022475"/>
    </source>
</evidence>
<sequence length="398" mass="44059">MLRHLLRLTWKRKSRNLMLSLEILLAFVIVFGIAAFGLRYWQLYRQPVGFDGTDTWSVQMQMGEAPPKSIAPDVYDTMRRSLLELPEVRAVTFASYAPYTRSTWTTTFASPQTGAAVQTNTIEAGDDLPEVLGMRLVAGRWFGAADDGQDARPAVVNRRVAADMFPGRPALGQRYTSTDYGVTRTFRVIGIVDTFRNQGPLMVPTNFVLMRFTPHTTESRVRTILLRVAPGTPRGFEAKLNERLKAVRNDWGYQIAPLQSLRASLLKEQLIPLAVAGVIASFMLVMVAFGLFGVLWQNTTRRIPEIGLRRAIGARAADIYRQIVLEQLLIGSLAMGVGLVLLVQLPLTGALGDTLNWSVFAGAVGLSMAVIYLLSLACSLYPGWRASRLDPAAALHYE</sequence>
<feature type="domain" description="MacB-like periplasmic core" evidence="9">
    <location>
        <begin position="24"/>
        <end position="232"/>
    </location>
</feature>
<dbReference type="AlphaFoldDB" id="A0A7X3KA85"/>
<dbReference type="Pfam" id="PF02687">
    <property type="entry name" value="FtsX"/>
    <property type="match status" value="1"/>
</dbReference>
<keyword evidence="2" id="KW-1003">Cell membrane</keyword>
<feature type="domain" description="ABC3 transporter permease C-terminal" evidence="8">
    <location>
        <begin position="278"/>
        <end position="391"/>
    </location>
</feature>
<evidence type="ECO:0000313" key="10">
    <source>
        <dbReference type="EMBL" id="MVW62761.1"/>
    </source>
</evidence>
<evidence type="ECO:0000259" key="9">
    <source>
        <dbReference type="Pfam" id="PF12704"/>
    </source>
</evidence>
<feature type="transmembrane region" description="Helical" evidence="7">
    <location>
        <begin position="270"/>
        <end position="296"/>
    </location>
</feature>
<organism evidence="10 11">
    <name type="scientific">Massilia cellulosiltytica</name>
    <dbReference type="NCBI Taxonomy" id="2683234"/>
    <lineage>
        <taxon>Bacteria</taxon>
        <taxon>Pseudomonadati</taxon>
        <taxon>Pseudomonadota</taxon>
        <taxon>Betaproteobacteria</taxon>
        <taxon>Burkholderiales</taxon>
        <taxon>Oxalobacteraceae</taxon>
        <taxon>Telluria group</taxon>
        <taxon>Massilia</taxon>
    </lineage>
</organism>
<dbReference type="GO" id="GO:0005886">
    <property type="term" value="C:plasma membrane"/>
    <property type="evidence" value="ECO:0007669"/>
    <property type="project" value="UniProtKB-SubCell"/>
</dbReference>
<evidence type="ECO:0000256" key="5">
    <source>
        <dbReference type="ARBA" id="ARBA00023136"/>
    </source>
</evidence>
<keyword evidence="11" id="KW-1185">Reference proteome</keyword>
<evidence type="ECO:0000256" key="3">
    <source>
        <dbReference type="ARBA" id="ARBA00022692"/>
    </source>
</evidence>
<dbReference type="Pfam" id="PF12704">
    <property type="entry name" value="MacB_PCD"/>
    <property type="match status" value="1"/>
</dbReference>
<evidence type="ECO:0000256" key="7">
    <source>
        <dbReference type="SAM" id="Phobius"/>
    </source>
</evidence>
<dbReference type="InterPro" id="IPR003838">
    <property type="entry name" value="ABC3_permease_C"/>
</dbReference>
<keyword evidence="3 7" id="KW-0812">Transmembrane</keyword>
<dbReference type="InterPro" id="IPR050250">
    <property type="entry name" value="Macrolide_Exporter_MacB"/>
</dbReference>
<protein>
    <submittedName>
        <fullName evidence="10">FtsX-like permease family protein</fullName>
    </submittedName>
</protein>
<evidence type="ECO:0000256" key="6">
    <source>
        <dbReference type="ARBA" id="ARBA00038076"/>
    </source>
</evidence>
<comment type="subcellular location">
    <subcellularLocation>
        <location evidence="1">Cell membrane</location>
        <topology evidence="1">Multi-pass membrane protein</topology>
    </subcellularLocation>
</comment>
<dbReference type="InterPro" id="IPR025857">
    <property type="entry name" value="MacB_PCD"/>
</dbReference>
<comment type="similarity">
    <text evidence="6">Belongs to the ABC-4 integral membrane protein family.</text>
</comment>
<comment type="caution">
    <text evidence="10">The sequence shown here is derived from an EMBL/GenBank/DDBJ whole genome shotgun (WGS) entry which is preliminary data.</text>
</comment>
<dbReference type="RefSeq" id="WP_056137141.1">
    <property type="nucleotide sequence ID" value="NZ_WSES01000007.1"/>
</dbReference>
<evidence type="ECO:0000259" key="8">
    <source>
        <dbReference type="Pfam" id="PF02687"/>
    </source>
</evidence>
<evidence type="ECO:0000313" key="11">
    <source>
        <dbReference type="Proteomes" id="UP000443353"/>
    </source>
</evidence>
<accession>A0A7X3KA85</accession>
<reference evidence="10 11" key="1">
    <citation type="submission" date="2019-12" db="EMBL/GenBank/DDBJ databases">
        <authorList>
            <person name="Li C."/>
            <person name="Zhao J."/>
        </authorList>
    </citation>
    <scope>NUCLEOTIDE SEQUENCE [LARGE SCALE GENOMIC DNA]</scope>
    <source>
        <strain evidence="10 11">NEAU-DD11</strain>
    </source>
</reference>
<feature type="transmembrane region" description="Helical" evidence="7">
    <location>
        <begin position="359"/>
        <end position="381"/>
    </location>
</feature>
<name>A0A7X3KA85_9BURK</name>
<evidence type="ECO:0000256" key="4">
    <source>
        <dbReference type="ARBA" id="ARBA00022989"/>
    </source>
</evidence>
<gene>
    <name evidence="10" type="ORF">GPY61_22790</name>
</gene>
<dbReference type="Proteomes" id="UP000443353">
    <property type="component" value="Unassembled WGS sequence"/>
</dbReference>
<keyword evidence="4 7" id="KW-1133">Transmembrane helix</keyword>